<dbReference type="Pfam" id="PF14454">
    <property type="entry name" value="Prok_Ub"/>
    <property type="match status" value="1"/>
</dbReference>
<sequence>MLLATKLDRVFVMKTKGKDITLEDPNPELSPEAVMNHYSHHYPELITAKLEGPEIKEDKFEYRFTSVMGTKG</sequence>
<evidence type="ECO:0000313" key="1">
    <source>
        <dbReference type="EMBL" id="OIN55852.1"/>
    </source>
</evidence>
<dbReference type="AlphaFoldDB" id="A0A1S2VAY1"/>
<name>A0A1S2VAY1_9BACT</name>
<accession>A0A1S2VAY1</accession>
<keyword evidence="2" id="KW-1185">Reference proteome</keyword>
<gene>
    <name evidence="1" type="ORF">BLX24_27745</name>
</gene>
<dbReference type="OrthoDB" id="6912309at2"/>
<dbReference type="InterPro" id="IPR022289">
    <property type="entry name" value="PRTRC_protein-C"/>
</dbReference>
<organism evidence="1 2">
    <name type="scientific">Arsenicibacter rosenii</name>
    <dbReference type="NCBI Taxonomy" id="1750698"/>
    <lineage>
        <taxon>Bacteria</taxon>
        <taxon>Pseudomonadati</taxon>
        <taxon>Bacteroidota</taxon>
        <taxon>Cytophagia</taxon>
        <taxon>Cytophagales</taxon>
        <taxon>Spirosomataceae</taxon>
        <taxon>Arsenicibacter</taxon>
    </lineage>
</organism>
<dbReference type="NCBIfam" id="TIGR03738">
    <property type="entry name" value="PRTRC_C"/>
    <property type="match status" value="1"/>
</dbReference>
<dbReference type="Proteomes" id="UP000181790">
    <property type="component" value="Unassembled WGS sequence"/>
</dbReference>
<proteinExistence type="predicted"/>
<dbReference type="InterPro" id="IPR032866">
    <property type="entry name" value="Prok_Ub"/>
</dbReference>
<protein>
    <submittedName>
        <fullName evidence="1">PRTRC system protein C</fullName>
    </submittedName>
</protein>
<evidence type="ECO:0000313" key="2">
    <source>
        <dbReference type="Proteomes" id="UP000181790"/>
    </source>
</evidence>
<reference evidence="1 2" key="1">
    <citation type="submission" date="2016-10" db="EMBL/GenBank/DDBJ databases">
        <title>Arsenicibacter rosenii gen. nov., sp. nov., an efficient arsenic-methylating bacterium isolated from an arsenic-contaminated paddy soil.</title>
        <authorList>
            <person name="Huang K."/>
        </authorList>
    </citation>
    <scope>NUCLEOTIDE SEQUENCE [LARGE SCALE GENOMIC DNA]</scope>
    <source>
        <strain evidence="1 2">SM-1</strain>
    </source>
</reference>
<dbReference type="RefSeq" id="WP_071506499.1">
    <property type="nucleotide sequence ID" value="NZ_MORL01000033.1"/>
</dbReference>
<comment type="caution">
    <text evidence="1">The sequence shown here is derived from an EMBL/GenBank/DDBJ whole genome shotgun (WGS) entry which is preliminary data.</text>
</comment>
<dbReference type="EMBL" id="MORL01000033">
    <property type="protein sequence ID" value="OIN55852.1"/>
    <property type="molecule type" value="Genomic_DNA"/>
</dbReference>